<evidence type="ECO:0000313" key="2">
    <source>
        <dbReference type="EMBL" id="RZU01480.1"/>
    </source>
</evidence>
<name>A0A4Q7VXR1_9ACTN</name>
<dbReference type="InterPro" id="IPR029068">
    <property type="entry name" value="Glyas_Bleomycin-R_OHBP_Dase"/>
</dbReference>
<dbReference type="PROSITE" id="PS51819">
    <property type="entry name" value="VOC"/>
    <property type="match status" value="1"/>
</dbReference>
<sequence>MLDHVSVQCDDLGAAREFYETVLAPLGITVSMDFGDVLGMSGPDGVPKFWLGKQTTGGTQREIHLAFSAANRSIVDTVHRAVQKLGAEVLHEPKEWPEYHPGYYAVFMRDPDGNNVEVVSHS</sequence>
<organism evidence="2 3">
    <name type="scientific">Kribbella rubisoli</name>
    <dbReference type="NCBI Taxonomy" id="3075929"/>
    <lineage>
        <taxon>Bacteria</taxon>
        <taxon>Bacillati</taxon>
        <taxon>Actinomycetota</taxon>
        <taxon>Actinomycetes</taxon>
        <taxon>Propionibacteriales</taxon>
        <taxon>Kribbellaceae</taxon>
        <taxon>Kribbella</taxon>
    </lineage>
</organism>
<comment type="caution">
    <text evidence="2">The sequence shown here is derived from an EMBL/GenBank/DDBJ whole genome shotgun (WGS) entry which is preliminary data.</text>
</comment>
<dbReference type="PANTHER" id="PTHR35006">
    <property type="entry name" value="GLYOXALASE FAMILY PROTEIN (AFU_ORTHOLOGUE AFUA_5G14830)"/>
    <property type="match status" value="1"/>
</dbReference>
<evidence type="ECO:0000259" key="1">
    <source>
        <dbReference type="PROSITE" id="PS51819"/>
    </source>
</evidence>
<keyword evidence="2" id="KW-0456">Lyase</keyword>
<reference evidence="2 3" key="1">
    <citation type="journal article" date="2015" name="Stand. Genomic Sci.">
        <title>Genomic Encyclopedia of Bacterial and Archaeal Type Strains, Phase III: the genomes of soil and plant-associated and newly described type strains.</title>
        <authorList>
            <person name="Whitman W.B."/>
            <person name="Woyke T."/>
            <person name="Klenk H.P."/>
            <person name="Zhou Y."/>
            <person name="Lilburn T.G."/>
            <person name="Beck B.J."/>
            <person name="De Vos P."/>
            <person name="Vandamme P."/>
            <person name="Eisen J.A."/>
            <person name="Garrity G."/>
            <person name="Hugenholtz P."/>
            <person name="Kyrpides N.C."/>
        </authorList>
    </citation>
    <scope>NUCLEOTIDE SEQUENCE [LARGE SCALE GENOMIC DNA]</scope>
    <source>
        <strain evidence="2 3">VKM Ac-2540</strain>
    </source>
</reference>
<proteinExistence type="predicted"/>
<feature type="domain" description="VOC" evidence="1">
    <location>
        <begin position="1"/>
        <end position="121"/>
    </location>
</feature>
<dbReference type="SUPFAM" id="SSF54593">
    <property type="entry name" value="Glyoxalase/Bleomycin resistance protein/Dihydroxybiphenyl dioxygenase"/>
    <property type="match status" value="1"/>
</dbReference>
<dbReference type="RefSeq" id="WP_130450669.1">
    <property type="nucleotide sequence ID" value="NZ_SHKR01000019.1"/>
</dbReference>
<gene>
    <name evidence="2" type="ORF">EV645_8312</name>
</gene>
<keyword evidence="3" id="KW-1185">Reference proteome</keyword>
<dbReference type="EMBL" id="SHKR01000019">
    <property type="protein sequence ID" value="RZU01480.1"/>
    <property type="molecule type" value="Genomic_DNA"/>
</dbReference>
<dbReference type="CDD" id="cd07262">
    <property type="entry name" value="VOC_like"/>
    <property type="match status" value="1"/>
</dbReference>
<dbReference type="GO" id="GO:0016829">
    <property type="term" value="F:lyase activity"/>
    <property type="evidence" value="ECO:0007669"/>
    <property type="project" value="UniProtKB-KW"/>
</dbReference>
<protein>
    <submittedName>
        <fullName evidence="2">Catechol 2,3-dioxygenase-like lactoylglutathione lyase family enzyme</fullName>
    </submittedName>
</protein>
<dbReference type="InterPro" id="IPR037523">
    <property type="entry name" value="VOC_core"/>
</dbReference>
<accession>A0A4Q7VXR1</accession>
<dbReference type="InterPro" id="IPR041581">
    <property type="entry name" value="Glyoxalase_6"/>
</dbReference>
<dbReference type="Proteomes" id="UP000292027">
    <property type="component" value="Unassembled WGS sequence"/>
</dbReference>
<dbReference type="OrthoDB" id="5242506at2"/>
<evidence type="ECO:0000313" key="3">
    <source>
        <dbReference type="Proteomes" id="UP000292027"/>
    </source>
</evidence>
<dbReference type="PANTHER" id="PTHR35006:SF2">
    <property type="entry name" value="GLYOXALASE FAMILY PROTEIN (AFU_ORTHOLOGUE AFUA_5G14830)"/>
    <property type="match status" value="1"/>
</dbReference>
<dbReference type="Gene3D" id="3.10.180.10">
    <property type="entry name" value="2,3-Dihydroxybiphenyl 1,2-Dioxygenase, domain 1"/>
    <property type="match status" value="1"/>
</dbReference>
<dbReference type="AlphaFoldDB" id="A0A4Q7VXR1"/>
<dbReference type="Pfam" id="PF18029">
    <property type="entry name" value="Glyoxalase_6"/>
    <property type="match status" value="1"/>
</dbReference>